<organism evidence="2">
    <name type="scientific">Aureoumbra lagunensis</name>
    <dbReference type="NCBI Taxonomy" id="44058"/>
    <lineage>
        <taxon>Eukaryota</taxon>
        <taxon>Sar</taxon>
        <taxon>Stramenopiles</taxon>
        <taxon>Ochrophyta</taxon>
        <taxon>Pelagophyceae</taxon>
        <taxon>Pelagomonadales</taxon>
        <taxon>Aureoumbra</taxon>
    </lineage>
</organism>
<proteinExistence type="predicted"/>
<evidence type="ECO:0000313" key="2">
    <source>
        <dbReference type="EMBL" id="CAE0359456.1"/>
    </source>
</evidence>
<keyword evidence="1" id="KW-0472">Membrane</keyword>
<gene>
    <name evidence="2" type="ORF">ALAG00032_LOCUS184</name>
</gene>
<feature type="transmembrane region" description="Helical" evidence="1">
    <location>
        <begin position="33"/>
        <end position="54"/>
    </location>
</feature>
<dbReference type="AlphaFoldDB" id="A0A7S3JMW2"/>
<reference evidence="2" key="1">
    <citation type="submission" date="2021-01" db="EMBL/GenBank/DDBJ databases">
        <authorList>
            <person name="Corre E."/>
            <person name="Pelletier E."/>
            <person name="Niang G."/>
            <person name="Scheremetjew M."/>
            <person name="Finn R."/>
            <person name="Kale V."/>
            <person name="Holt S."/>
            <person name="Cochrane G."/>
            <person name="Meng A."/>
            <person name="Brown T."/>
            <person name="Cohen L."/>
        </authorList>
    </citation>
    <scope>NUCLEOTIDE SEQUENCE</scope>
    <source>
        <strain evidence="2">CCMP1510</strain>
    </source>
</reference>
<evidence type="ECO:0000256" key="1">
    <source>
        <dbReference type="SAM" id="Phobius"/>
    </source>
</evidence>
<sequence length="395" mass="43879">MRQRKTAFPKEPEEQVVRVQDVDKKKPSEKKSVAIRVLVVFGACVYGWGASIVMGPSPKEEGMQRIAIIGMPGSGSVSLTRDLRRLGLDMTHESSDGKDGSVSWLHLSLYVNTVSNSSCARFIRGGWHVQLIAPDVPCPSDNGEGHWTLVRKVRKCWLDQCQAALDRWAGCAAKGNCPLPFLPKPQILIRHPLRTLESLAAGFCPRSPTDEVPLLTAAKSLFAFPRLDNASTLNCMDAFARFWLDFYDTAKSVQPDLSLWLRREPLIACEVIEAVSPLATLVDTPRLLRAKRACRAVHWWQQNPRLFILALRQRIAELRSDGLAGDAVNRRNNKHKATRLALFLSGHGSRSPVTTSISTPSVKLHYSFFTPDIADALRIAAKELGYYDPTDEVSA</sequence>
<keyword evidence="1" id="KW-1133">Transmembrane helix</keyword>
<protein>
    <recommendedName>
        <fullName evidence="3">Sulfotransferase domain-containing protein</fullName>
    </recommendedName>
</protein>
<evidence type="ECO:0008006" key="3">
    <source>
        <dbReference type="Google" id="ProtNLM"/>
    </source>
</evidence>
<accession>A0A7S3JMW2</accession>
<keyword evidence="1" id="KW-0812">Transmembrane</keyword>
<name>A0A7S3JMW2_9STRA</name>
<dbReference type="EMBL" id="HBIJ01000232">
    <property type="protein sequence ID" value="CAE0359456.1"/>
    <property type="molecule type" value="Transcribed_RNA"/>
</dbReference>